<organism evidence="2 3">
    <name type="scientific">Candidatus Wallbacteria bacterium GWC2_49_35</name>
    <dbReference type="NCBI Taxonomy" id="1817813"/>
    <lineage>
        <taxon>Bacteria</taxon>
        <taxon>Candidatus Walliibacteriota</taxon>
    </lineage>
</organism>
<feature type="transmembrane region" description="Helical" evidence="1">
    <location>
        <begin position="358"/>
        <end position="380"/>
    </location>
</feature>
<dbReference type="Gene3D" id="3.30.70.1430">
    <property type="entry name" value="Multidrug efflux transporter AcrB pore domain"/>
    <property type="match status" value="2"/>
</dbReference>
<evidence type="ECO:0008006" key="4">
    <source>
        <dbReference type="Google" id="ProtNLM"/>
    </source>
</evidence>
<dbReference type="InterPro" id="IPR027463">
    <property type="entry name" value="AcrB_DN_DC_subdom"/>
</dbReference>
<feature type="transmembrane region" description="Helical" evidence="1">
    <location>
        <begin position="987"/>
        <end position="1010"/>
    </location>
</feature>
<proteinExistence type="predicted"/>
<dbReference type="EMBL" id="MGFH01000160">
    <property type="protein sequence ID" value="OGM03609.1"/>
    <property type="molecule type" value="Genomic_DNA"/>
</dbReference>
<dbReference type="GO" id="GO:0005886">
    <property type="term" value="C:plasma membrane"/>
    <property type="evidence" value="ECO:0007669"/>
    <property type="project" value="TreeGrafter"/>
</dbReference>
<feature type="transmembrane region" description="Helical" evidence="1">
    <location>
        <begin position="430"/>
        <end position="450"/>
    </location>
</feature>
<gene>
    <name evidence="2" type="ORF">A2008_06610</name>
</gene>
<evidence type="ECO:0000256" key="1">
    <source>
        <dbReference type="SAM" id="Phobius"/>
    </source>
</evidence>
<dbReference type="Proteomes" id="UP000178735">
    <property type="component" value="Unassembled WGS sequence"/>
</dbReference>
<comment type="caution">
    <text evidence="2">The sequence shown here is derived from an EMBL/GenBank/DDBJ whole genome shotgun (WGS) entry which is preliminary data.</text>
</comment>
<dbReference type="Pfam" id="PF00873">
    <property type="entry name" value="ACR_tran"/>
    <property type="match status" value="1"/>
</dbReference>
<dbReference type="PANTHER" id="PTHR32063:SF0">
    <property type="entry name" value="SWARMING MOTILITY PROTEIN SWRC"/>
    <property type="match status" value="1"/>
</dbReference>
<dbReference type="AlphaFoldDB" id="A0A1F7WMJ1"/>
<dbReference type="Gene3D" id="3.30.2090.10">
    <property type="entry name" value="Multidrug efflux transporter AcrB TolC docking domain, DN and DC subdomains"/>
    <property type="match status" value="2"/>
</dbReference>
<keyword evidence="1" id="KW-1133">Transmembrane helix</keyword>
<dbReference type="InterPro" id="IPR001036">
    <property type="entry name" value="Acrflvin-R"/>
</dbReference>
<dbReference type="STRING" id="1817813.A2008_06610"/>
<dbReference type="SUPFAM" id="SSF82866">
    <property type="entry name" value="Multidrug efflux transporter AcrB transmembrane domain"/>
    <property type="match status" value="2"/>
</dbReference>
<feature type="transmembrane region" description="Helical" evidence="1">
    <location>
        <begin position="852"/>
        <end position="870"/>
    </location>
</feature>
<feature type="transmembrane region" description="Helical" evidence="1">
    <location>
        <begin position="904"/>
        <end position="920"/>
    </location>
</feature>
<dbReference type="Gene3D" id="3.30.70.1440">
    <property type="entry name" value="Multidrug efflux transporter AcrB pore domain"/>
    <property type="match status" value="1"/>
</dbReference>
<accession>A0A1F7WMJ1</accession>
<evidence type="ECO:0000313" key="3">
    <source>
        <dbReference type="Proteomes" id="UP000178735"/>
    </source>
</evidence>
<dbReference type="Gene3D" id="3.30.70.1320">
    <property type="entry name" value="Multidrug efflux transporter AcrB pore domain like"/>
    <property type="match status" value="1"/>
</dbReference>
<feature type="transmembrane region" description="Helical" evidence="1">
    <location>
        <begin position="386"/>
        <end position="409"/>
    </location>
</feature>
<dbReference type="Gene3D" id="1.20.1640.10">
    <property type="entry name" value="Multidrug efflux transporter AcrB transmembrane domain"/>
    <property type="match status" value="2"/>
</dbReference>
<dbReference type="SUPFAM" id="SSF82714">
    <property type="entry name" value="Multidrug efflux transporter AcrB TolC docking domain, DN and DC subdomains"/>
    <property type="match status" value="2"/>
</dbReference>
<keyword evidence="1" id="KW-0472">Membrane</keyword>
<evidence type="ECO:0000313" key="2">
    <source>
        <dbReference type="EMBL" id="OGM03609.1"/>
    </source>
</evidence>
<feature type="transmembrane region" description="Helical" evidence="1">
    <location>
        <begin position="956"/>
        <end position="975"/>
    </location>
</feature>
<dbReference type="SUPFAM" id="SSF82693">
    <property type="entry name" value="Multidrug efflux transporter AcrB pore domain, PN1, PN2, PC1 and PC2 subdomains"/>
    <property type="match status" value="3"/>
</dbReference>
<sequence>MSIAATCVKRPVFTTMLMTLLIVLGVFSFVRLGVDLMPNVDMPMVAVRTSLPGASPEEVETEITKKIEEAVNTVSGIDELRSTSTEGSSMVMVTFVLEKNGDVGAQEVRDKVSAILKRLPTGIDPPTVSRMDPSSRPVIRLVVSGQRNMLELTEIASKDIKESLDSINGVGEVSLDGGRARVINVVIDKNKLEQFNLAIGTIKSAIISQNMEVPIGRITQKTVEYGLRALGRVTGMQDFNSMIVAWVKNRPIMISDLGYAENSEEEPRSISRLDGRPSVSLTIKKQSGTNTVKVVDAVLAKVKTIQQKLPADIKIDIVGDQSRFIRGSIEEVEMHLVLGGLLASLVVLIFMGNLRATLIAAISIPTSIIATFTLMLYMNFTLNNMTLLGLALAVGIVIDDAIVVLENIFRVMHEKKLSPVQAAIEGTSEIALAVMATTLSLIVIFLPVAFMSGMIGRFFQSYGLTVAFAIAVSLLVAFTATPMLCSVLFKKTDKLEGDEKDELWINRVIKSGYGWLVRWSLDNKLIIILCTVFTLYLIYPLVNYIGKDFMPQDDTSEFQVNLTTPSEWSLGRVDKLFLEVEEKIKKLKGVRSLLTNIGGSDSGTVSKGEILVVVEDIKNRNYPMTDIMQKVRRIMADYKEIRTGVQISGGPGGMGGGGRNTKFNVSVSGPELDVLSRATDQMVEELKKIRGFVDPDTNADNTKPEFRIAINRQKMAEMGFQVSDLSTAMKTLIGGEKISRFKDGDEQYDIILRLMEKDRNIPELIKEIKLLNKAGKLIPISNFITIDSSVGPTRIERINRERQISLGADLDDKVKPLNEAIIDTKKIFNELNLPPGYRLNALGQAKIYGETMINFVMAFVLSFILMYIVLASQFESFLHPITILLTLPLSLPFAIISLLMTGETLNVFSILGLFMLFGIVKKNAILQIDYTNTLRERGMNIVEAIVQANVTRVRPIIMTTLTLIAGMLPIALGKGPGAASRASMAKVIIGGQFLCLLLTLLVVPVAYFLFDRASVSLKKRFGFDKEK</sequence>
<name>A0A1F7WMJ1_9BACT</name>
<keyword evidence="1" id="KW-0812">Transmembrane</keyword>
<feature type="transmembrane region" description="Helical" evidence="1">
    <location>
        <begin position="334"/>
        <end position="351"/>
    </location>
</feature>
<dbReference type="GO" id="GO:0042910">
    <property type="term" value="F:xenobiotic transmembrane transporter activity"/>
    <property type="evidence" value="ECO:0007669"/>
    <property type="project" value="TreeGrafter"/>
</dbReference>
<feature type="transmembrane region" description="Helical" evidence="1">
    <location>
        <begin position="877"/>
        <end position="898"/>
    </location>
</feature>
<feature type="transmembrane region" description="Helical" evidence="1">
    <location>
        <begin position="525"/>
        <end position="542"/>
    </location>
</feature>
<dbReference type="PRINTS" id="PR00702">
    <property type="entry name" value="ACRIFLAVINRP"/>
</dbReference>
<feature type="transmembrane region" description="Helical" evidence="1">
    <location>
        <begin position="462"/>
        <end position="489"/>
    </location>
</feature>
<reference evidence="2 3" key="1">
    <citation type="journal article" date="2016" name="Nat. Commun.">
        <title>Thousands of microbial genomes shed light on interconnected biogeochemical processes in an aquifer system.</title>
        <authorList>
            <person name="Anantharaman K."/>
            <person name="Brown C.T."/>
            <person name="Hug L.A."/>
            <person name="Sharon I."/>
            <person name="Castelle C.J."/>
            <person name="Probst A.J."/>
            <person name="Thomas B.C."/>
            <person name="Singh A."/>
            <person name="Wilkins M.J."/>
            <person name="Karaoz U."/>
            <person name="Brodie E.L."/>
            <person name="Williams K.H."/>
            <person name="Hubbard S.S."/>
            <person name="Banfield J.F."/>
        </authorList>
    </citation>
    <scope>NUCLEOTIDE SEQUENCE [LARGE SCALE GENOMIC DNA]</scope>
</reference>
<dbReference type="PANTHER" id="PTHR32063">
    <property type="match status" value="1"/>
</dbReference>
<protein>
    <recommendedName>
        <fullName evidence="4">RND transporter</fullName>
    </recommendedName>
</protein>
<feature type="transmembrane region" description="Helical" evidence="1">
    <location>
        <begin position="12"/>
        <end position="34"/>
    </location>
</feature>